<protein>
    <recommendedName>
        <fullName evidence="4">Ycf1</fullName>
    </recommendedName>
</protein>
<accession>A0AAV4PZ99</accession>
<sequence length="240" mass="28198">MEVFSRSREKKQSQGHQDSEEEERKEEESPPRKQVKRRRIVIASESEDSDEYKPEKDGESSDNSISSNKFSETESPEKKKKKTGKGNTPSPFLKFSNPKSSPINARRNTSFSTNSPKQKPTSGRNSKKIGRNCMALCICDDRDLLFCIPTFFSLFQKSEESKGLDADFKEYFHERLVWLRKEHIRDKNFRPSFDPNYNPRTLHVPQDFKKTLTPAMKQWWDLKTENFDTVLFFKVINDFY</sequence>
<evidence type="ECO:0000313" key="3">
    <source>
        <dbReference type="Proteomes" id="UP001054945"/>
    </source>
</evidence>
<reference evidence="2 3" key="1">
    <citation type="submission" date="2021-06" db="EMBL/GenBank/DDBJ databases">
        <title>Caerostris extrusa draft genome.</title>
        <authorList>
            <person name="Kono N."/>
            <person name="Arakawa K."/>
        </authorList>
    </citation>
    <scope>NUCLEOTIDE SEQUENCE [LARGE SCALE GENOMIC DNA]</scope>
</reference>
<feature type="compositionally biased region" description="Low complexity" evidence="1">
    <location>
        <begin position="61"/>
        <end position="70"/>
    </location>
</feature>
<dbReference type="InterPro" id="IPR016151">
    <property type="entry name" value="DNA_mismatch_repair_MutS_N"/>
</dbReference>
<dbReference type="GO" id="GO:0006298">
    <property type="term" value="P:mismatch repair"/>
    <property type="evidence" value="ECO:0007669"/>
    <property type="project" value="InterPro"/>
</dbReference>
<evidence type="ECO:0000313" key="2">
    <source>
        <dbReference type="EMBL" id="GIY02743.1"/>
    </source>
</evidence>
<proteinExistence type="predicted"/>
<evidence type="ECO:0008006" key="4">
    <source>
        <dbReference type="Google" id="ProtNLM"/>
    </source>
</evidence>
<dbReference type="GO" id="GO:0030983">
    <property type="term" value="F:mismatched DNA binding"/>
    <property type="evidence" value="ECO:0007669"/>
    <property type="project" value="InterPro"/>
</dbReference>
<dbReference type="EMBL" id="BPLR01005493">
    <property type="protein sequence ID" value="GIY02743.1"/>
    <property type="molecule type" value="Genomic_DNA"/>
</dbReference>
<gene>
    <name evidence="2" type="ORF">CEXT_744401</name>
</gene>
<comment type="caution">
    <text evidence="2">The sequence shown here is derived from an EMBL/GenBank/DDBJ whole genome shotgun (WGS) entry which is preliminary data.</text>
</comment>
<dbReference type="SUPFAM" id="SSF55271">
    <property type="entry name" value="DNA repair protein MutS, domain I"/>
    <property type="match status" value="1"/>
</dbReference>
<organism evidence="2 3">
    <name type="scientific">Caerostris extrusa</name>
    <name type="common">Bark spider</name>
    <name type="synonym">Caerostris bankana</name>
    <dbReference type="NCBI Taxonomy" id="172846"/>
    <lineage>
        <taxon>Eukaryota</taxon>
        <taxon>Metazoa</taxon>
        <taxon>Ecdysozoa</taxon>
        <taxon>Arthropoda</taxon>
        <taxon>Chelicerata</taxon>
        <taxon>Arachnida</taxon>
        <taxon>Araneae</taxon>
        <taxon>Araneomorphae</taxon>
        <taxon>Entelegynae</taxon>
        <taxon>Araneoidea</taxon>
        <taxon>Araneidae</taxon>
        <taxon>Caerostris</taxon>
    </lineage>
</organism>
<feature type="compositionally biased region" description="Polar residues" evidence="1">
    <location>
        <begin position="97"/>
        <end position="124"/>
    </location>
</feature>
<dbReference type="GO" id="GO:0005524">
    <property type="term" value="F:ATP binding"/>
    <property type="evidence" value="ECO:0007669"/>
    <property type="project" value="InterPro"/>
</dbReference>
<dbReference type="Proteomes" id="UP001054945">
    <property type="component" value="Unassembled WGS sequence"/>
</dbReference>
<evidence type="ECO:0000256" key="1">
    <source>
        <dbReference type="SAM" id="MobiDB-lite"/>
    </source>
</evidence>
<keyword evidence="3" id="KW-1185">Reference proteome</keyword>
<feature type="compositionally biased region" description="Basic and acidic residues" evidence="1">
    <location>
        <begin position="1"/>
        <end position="12"/>
    </location>
</feature>
<name>A0AAV4PZ99_CAEEX</name>
<feature type="region of interest" description="Disordered" evidence="1">
    <location>
        <begin position="1"/>
        <end position="126"/>
    </location>
</feature>
<dbReference type="AlphaFoldDB" id="A0AAV4PZ99"/>
<dbReference type="Gene3D" id="3.40.1170.10">
    <property type="entry name" value="DNA repair protein MutS, domain I"/>
    <property type="match status" value="1"/>
</dbReference>